<sequence>RLAGGGLAGAILAAAGLGDRPRRALAQQAHAHPRCDELHAQCLAASVEACGPRPPYSGSPEFAVWFACSAEQGDCIHAQRVCPTHCTAGEGACSGCSGDGGGDGGICIALVNPEGHLLCRCVTL</sequence>
<organism evidence="1">
    <name type="scientific">uncultured Thermomicrobiales bacterium</name>
    <dbReference type="NCBI Taxonomy" id="1645740"/>
    <lineage>
        <taxon>Bacteria</taxon>
        <taxon>Pseudomonadati</taxon>
        <taxon>Thermomicrobiota</taxon>
        <taxon>Thermomicrobia</taxon>
        <taxon>Thermomicrobiales</taxon>
        <taxon>environmental samples</taxon>
    </lineage>
</organism>
<evidence type="ECO:0000313" key="1">
    <source>
        <dbReference type="EMBL" id="CAA9558426.1"/>
    </source>
</evidence>
<gene>
    <name evidence="1" type="ORF">AVDCRST_MAG19-1424</name>
</gene>
<proteinExistence type="predicted"/>
<reference evidence="1" key="1">
    <citation type="submission" date="2020-02" db="EMBL/GenBank/DDBJ databases">
        <authorList>
            <person name="Meier V. D."/>
        </authorList>
    </citation>
    <scope>NUCLEOTIDE SEQUENCE</scope>
    <source>
        <strain evidence="1">AVDCRST_MAG19</strain>
    </source>
</reference>
<protein>
    <submittedName>
        <fullName evidence="1">Uncharacterized protein</fullName>
    </submittedName>
</protein>
<name>A0A6J4UT73_9BACT</name>
<dbReference type="EMBL" id="CADCWL010000063">
    <property type="protein sequence ID" value="CAA9558426.1"/>
    <property type="molecule type" value="Genomic_DNA"/>
</dbReference>
<feature type="non-terminal residue" evidence="1">
    <location>
        <position position="1"/>
    </location>
</feature>
<dbReference type="AlphaFoldDB" id="A0A6J4UT73"/>
<accession>A0A6J4UT73</accession>